<comment type="caution">
    <text evidence="1">The sequence shown here is derived from an EMBL/GenBank/DDBJ whole genome shotgun (WGS) entry which is preliminary data.</text>
</comment>
<accession>A0A833XMD8</accession>
<evidence type="ECO:0000313" key="2">
    <source>
        <dbReference type="Proteomes" id="UP000619265"/>
    </source>
</evidence>
<organism evidence="1 2">
    <name type="scientific">Juglans regia</name>
    <name type="common">English walnut</name>
    <dbReference type="NCBI Taxonomy" id="51240"/>
    <lineage>
        <taxon>Eukaryota</taxon>
        <taxon>Viridiplantae</taxon>
        <taxon>Streptophyta</taxon>
        <taxon>Embryophyta</taxon>
        <taxon>Tracheophyta</taxon>
        <taxon>Spermatophyta</taxon>
        <taxon>Magnoliopsida</taxon>
        <taxon>eudicotyledons</taxon>
        <taxon>Gunneridae</taxon>
        <taxon>Pentapetalae</taxon>
        <taxon>rosids</taxon>
        <taxon>fabids</taxon>
        <taxon>Fagales</taxon>
        <taxon>Juglandaceae</taxon>
        <taxon>Juglans</taxon>
    </lineage>
</organism>
<protein>
    <recommendedName>
        <fullName evidence="3">Secreted RxLR effector protein 161-like</fullName>
    </recommendedName>
</protein>
<dbReference type="SUPFAM" id="SSF56672">
    <property type="entry name" value="DNA/RNA polymerases"/>
    <property type="match status" value="1"/>
</dbReference>
<dbReference type="InterPro" id="IPR043502">
    <property type="entry name" value="DNA/RNA_pol_sf"/>
</dbReference>
<sequence length="249" mass="28008">MTASIKLSQYDSPEFEDSTLFRSIVGGLQYLSLTRPDIAFAVNKVCQFMHCPKAPHWTAVKRILRYLKGSINHGLFFKSRSNIFLQAYTDADWAGCPDDRRSTGGFAVFLGNHIISWSSKKQKTVARSSTEAEYKSLSSTAAELIWLQTMLKELGIPLSKPPLLWCDNIGATYLSANPVYHSRTKHMDIDYHFVRDRVAAQALQVSFCSSKDQLANVFTKPLVSDKFVSFRSSLNVVDTPLDSRGRIKV</sequence>
<dbReference type="Gramene" id="Jr06_07700_p1">
    <property type="protein sequence ID" value="cds.Jr06_07700_p1"/>
    <property type="gene ID" value="Jr06_07700"/>
</dbReference>
<dbReference type="EMBL" id="LIHL02000006">
    <property type="protein sequence ID" value="KAF5468349.1"/>
    <property type="molecule type" value="Genomic_DNA"/>
</dbReference>
<name>A0A833XMD8_JUGRE</name>
<proteinExistence type="predicted"/>
<dbReference type="Proteomes" id="UP000619265">
    <property type="component" value="Unassembled WGS sequence"/>
</dbReference>
<gene>
    <name evidence="1" type="ORF">F2P56_012507</name>
</gene>
<reference evidence="1" key="1">
    <citation type="submission" date="2015-10" db="EMBL/GenBank/DDBJ databases">
        <authorList>
            <person name="Martinez-Garcia P.J."/>
            <person name="Crepeau M.W."/>
            <person name="Puiu D."/>
            <person name="Gonzalez-Ibeas D."/>
            <person name="Whalen J."/>
            <person name="Stevens K."/>
            <person name="Paul R."/>
            <person name="Butterfield T."/>
            <person name="Britton M."/>
            <person name="Reagan R."/>
            <person name="Chakraborty S."/>
            <person name="Walawage S.L."/>
            <person name="Vasquez-Gross H.A."/>
            <person name="Cardeno C."/>
            <person name="Famula R."/>
            <person name="Pratt K."/>
            <person name="Kuruganti S."/>
            <person name="Aradhya M.K."/>
            <person name="Leslie C.A."/>
            <person name="Dandekar A.M."/>
            <person name="Salzberg S.L."/>
            <person name="Wegrzyn J.L."/>
            <person name="Langley C.H."/>
            <person name="Neale D.B."/>
        </authorList>
    </citation>
    <scope>NUCLEOTIDE SEQUENCE</scope>
    <source>
        <tissue evidence="1">Leaves</tissue>
    </source>
</reference>
<evidence type="ECO:0000313" key="1">
    <source>
        <dbReference type="EMBL" id="KAF5468349.1"/>
    </source>
</evidence>
<dbReference type="CDD" id="cd09272">
    <property type="entry name" value="RNase_HI_RT_Ty1"/>
    <property type="match status" value="1"/>
</dbReference>
<dbReference type="PANTHER" id="PTHR11439">
    <property type="entry name" value="GAG-POL-RELATED RETROTRANSPOSON"/>
    <property type="match status" value="1"/>
</dbReference>
<dbReference type="PANTHER" id="PTHR11439:SF450">
    <property type="entry name" value="REVERSE TRANSCRIPTASE TY1_COPIA-TYPE DOMAIN-CONTAINING PROTEIN"/>
    <property type="match status" value="1"/>
</dbReference>
<dbReference type="AlphaFoldDB" id="A0A833XMD8"/>
<reference evidence="1" key="2">
    <citation type="submission" date="2020-03" db="EMBL/GenBank/DDBJ databases">
        <title>Walnut 2.0.</title>
        <authorList>
            <person name="Marrano A."/>
            <person name="Britton M."/>
            <person name="Zimin A.V."/>
            <person name="Zaini P.A."/>
            <person name="Workman R."/>
            <person name="Puiu D."/>
            <person name="Bianco L."/>
            <person name="Allen B.J."/>
            <person name="Troggio M."/>
            <person name="Leslie C.A."/>
            <person name="Timp W."/>
            <person name="Dendekar A."/>
            <person name="Salzberg S.L."/>
            <person name="Neale D.B."/>
        </authorList>
    </citation>
    <scope>NUCLEOTIDE SEQUENCE</scope>
    <source>
        <tissue evidence="1">Leaves</tissue>
    </source>
</reference>
<evidence type="ECO:0008006" key="3">
    <source>
        <dbReference type="Google" id="ProtNLM"/>
    </source>
</evidence>